<protein>
    <recommendedName>
        <fullName evidence="15">UvrABC system protein A</fullName>
    </recommendedName>
    <alternativeName>
        <fullName evidence="16">Excinuclease ABC subunit A</fullName>
    </alternativeName>
</protein>
<dbReference type="GO" id="GO:0004518">
    <property type="term" value="F:nuclease activity"/>
    <property type="evidence" value="ECO:0007669"/>
    <property type="project" value="UniProtKB-KW"/>
</dbReference>
<dbReference type="PANTHER" id="PTHR43152:SF3">
    <property type="entry name" value="UVRABC SYSTEM PROTEIN A"/>
    <property type="match status" value="1"/>
</dbReference>
<proteinExistence type="inferred from homology"/>
<keyword evidence="6" id="KW-0227">DNA damage</keyword>
<evidence type="ECO:0000256" key="7">
    <source>
        <dbReference type="ARBA" id="ARBA00022769"/>
    </source>
</evidence>
<dbReference type="PROSITE" id="PS50893">
    <property type="entry name" value="ABC_TRANSPORTER_2"/>
    <property type="match status" value="1"/>
</dbReference>
<dbReference type="GO" id="GO:0006289">
    <property type="term" value="P:nucleotide-excision repair"/>
    <property type="evidence" value="ECO:0007669"/>
    <property type="project" value="InterPro"/>
</dbReference>
<keyword evidence="13" id="KW-0234">DNA repair</keyword>
<evidence type="ECO:0000256" key="14">
    <source>
        <dbReference type="ARBA" id="ARBA00038000"/>
    </source>
</evidence>
<dbReference type="SUPFAM" id="SSF52540">
    <property type="entry name" value="P-loop containing nucleoside triphosphate hydrolases"/>
    <property type="match status" value="2"/>
</dbReference>
<keyword evidence="11" id="KW-0267">Excision nuclease</keyword>
<dbReference type="GO" id="GO:0005737">
    <property type="term" value="C:cytoplasm"/>
    <property type="evidence" value="ECO:0007669"/>
    <property type="project" value="UniProtKB-SubCell"/>
</dbReference>
<evidence type="ECO:0000256" key="8">
    <source>
        <dbReference type="ARBA" id="ARBA00022771"/>
    </source>
</evidence>
<dbReference type="Pfam" id="PF17755">
    <property type="entry name" value="UvrA_DNA-bind"/>
    <property type="match status" value="1"/>
</dbReference>
<evidence type="ECO:0000256" key="13">
    <source>
        <dbReference type="ARBA" id="ARBA00023204"/>
    </source>
</evidence>
<keyword evidence="3" id="KW-0479">Metal-binding</keyword>
<evidence type="ECO:0000256" key="3">
    <source>
        <dbReference type="ARBA" id="ARBA00022723"/>
    </source>
</evidence>
<evidence type="ECO:0000256" key="15">
    <source>
        <dbReference type="ARBA" id="ARBA00039316"/>
    </source>
</evidence>
<dbReference type="NCBIfam" id="TIGR00630">
    <property type="entry name" value="uvra"/>
    <property type="match status" value="1"/>
</dbReference>
<keyword evidence="7" id="KW-0228">DNA excision</keyword>
<dbReference type="InterPro" id="IPR041552">
    <property type="entry name" value="UvrA_DNA-bd"/>
</dbReference>
<accession>A0A2Z5R0K8</accession>
<dbReference type="GO" id="GO:0005524">
    <property type="term" value="F:ATP binding"/>
    <property type="evidence" value="ECO:0007669"/>
    <property type="project" value="UniProtKB-KW"/>
</dbReference>
<comment type="subcellular location">
    <subcellularLocation>
        <location evidence="1">Cytoplasm</location>
    </subcellularLocation>
</comment>
<evidence type="ECO:0000256" key="9">
    <source>
        <dbReference type="ARBA" id="ARBA00022833"/>
    </source>
</evidence>
<dbReference type="GO" id="GO:0003677">
    <property type="term" value="F:DNA binding"/>
    <property type="evidence" value="ECO:0007669"/>
    <property type="project" value="UniProtKB-KW"/>
</dbReference>
<dbReference type="AlphaFoldDB" id="A0A2Z5R0K8"/>
<organism evidence="18 19">
    <name type="scientific">Rothia aeria</name>
    <dbReference type="NCBI Taxonomy" id="172042"/>
    <lineage>
        <taxon>Bacteria</taxon>
        <taxon>Bacillati</taxon>
        <taxon>Actinomycetota</taxon>
        <taxon>Actinomycetes</taxon>
        <taxon>Micrococcales</taxon>
        <taxon>Micrococcaceae</taxon>
        <taxon>Rothia</taxon>
    </lineage>
</organism>
<dbReference type="Gene3D" id="1.10.8.280">
    <property type="entry name" value="ABC transporter ATPase domain-like"/>
    <property type="match status" value="1"/>
</dbReference>
<keyword evidence="4" id="KW-0677">Repeat</keyword>
<keyword evidence="9" id="KW-0862">Zinc</keyword>
<evidence type="ECO:0000259" key="17">
    <source>
        <dbReference type="PROSITE" id="PS50893"/>
    </source>
</evidence>
<keyword evidence="10" id="KW-0067">ATP-binding</keyword>
<evidence type="ECO:0000256" key="11">
    <source>
        <dbReference type="ARBA" id="ARBA00022881"/>
    </source>
</evidence>
<dbReference type="PROSITE" id="PS00211">
    <property type="entry name" value="ABC_TRANSPORTER_1"/>
    <property type="match status" value="2"/>
</dbReference>
<evidence type="ECO:0000256" key="12">
    <source>
        <dbReference type="ARBA" id="ARBA00023125"/>
    </source>
</evidence>
<dbReference type="InterPro" id="IPR027417">
    <property type="entry name" value="P-loop_NTPase"/>
</dbReference>
<dbReference type="InterPro" id="IPR004602">
    <property type="entry name" value="UvrA"/>
</dbReference>
<dbReference type="PANTHER" id="PTHR43152">
    <property type="entry name" value="UVRABC SYSTEM PROTEIN A"/>
    <property type="match status" value="1"/>
</dbReference>
<evidence type="ECO:0000256" key="5">
    <source>
        <dbReference type="ARBA" id="ARBA00022741"/>
    </source>
</evidence>
<dbReference type="CDD" id="cd03271">
    <property type="entry name" value="ABC_UvrA_II"/>
    <property type="match status" value="1"/>
</dbReference>
<sequence>MDEELLIPNPELSLGEGAIAPWSQGKATTEYWLRLLAGLGEELGFDLNTPWNKLSAKVQKAILSGKDFKVEVSYRNRFGRERRYTSGFEGVKAYIKRKHAETESDFARDRYEQYMRQVACPSCRGARLNPTILGVKVGQKSIAEVTELPLRTALEFMRGLTLSEREMKIAEQVLKEIDARLQFLLDVGLDYLTLSRAAGTLSGGEAQRIRLATQIGSGLVGVLYVLDEPSIGLHQRDNRRLIDTLTKLRDMGNTLIVVEHDEDTMREADWIVDVGPGAGEHGGQVVHSGTYDELLKNKSSITGDYMAGRREIEVPATRRPVDKKRRVKVFGARENNLKNVDVVFPLGVFTAVTGVSGSGKSTLVNDILYTSLANKLNGAKQVPGRHRKIEGLEHLDKVIHVDQSPIGRTPRSNPATYTGVFDNIRKLFAETNEAKIRGYTPGRFSFNVKGGRCEACSGDGTLKIEMNFLPDVYVPCETCHGKRYNRETLEVHYKGKTIADVLEMPVEEAAEFFAAFTPIARHLNTLVDVGLGYIRLGQPATTLSGGEAQRVKLAAELQKRSNGRSIYVLDEPTTGLHFEDIRKLLAVLQSLVNKGNTVITIEHNLDVIKCADWIIDMGPEGGDGGGTVIAEGTPESVAGVASSHTGRFIQEVL</sequence>
<dbReference type="Gene3D" id="3.40.50.300">
    <property type="entry name" value="P-loop containing nucleotide triphosphate hydrolases"/>
    <property type="match status" value="2"/>
</dbReference>
<evidence type="ECO:0000256" key="16">
    <source>
        <dbReference type="ARBA" id="ARBA00042156"/>
    </source>
</evidence>
<keyword evidence="12" id="KW-0238">DNA-binding</keyword>
<name>A0A2Z5R0K8_9MICC</name>
<evidence type="ECO:0000256" key="4">
    <source>
        <dbReference type="ARBA" id="ARBA00022737"/>
    </source>
</evidence>
<keyword evidence="5" id="KW-0547">Nucleotide-binding</keyword>
<evidence type="ECO:0000256" key="1">
    <source>
        <dbReference type="ARBA" id="ARBA00004496"/>
    </source>
</evidence>
<dbReference type="FunFam" id="1.20.1580.10:FF:000002">
    <property type="entry name" value="UvrABC system protein A"/>
    <property type="match status" value="1"/>
</dbReference>
<keyword evidence="2" id="KW-0963">Cytoplasm</keyword>
<dbReference type="GO" id="GO:0009380">
    <property type="term" value="C:excinuclease repair complex"/>
    <property type="evidence" value="ECO:0007669"/>
    <property type="project" value="InterPro"/>
</dbReference>
<dbReference type="EMBL" id="AP017895">
    <property type="protein sequence ID" value="BAV88267.1"/>
    <property type="molecule type" value="Genomic_DNA"/>
</dbReference>
<gene>
    <name evidence="18" type="ORF">RA11412_1968</name>
</gene>
<dbReference type="GO" id="GO:0016887">
    <property type="term" value="F:ATP hydrolysis activity"/>
    <property type="evidence" value="ECO:0007669"/>
    <property type="project" value="InterPro"/>
</dbReference>
<dbReference type="Gene3D" id="1.20.1580.10">
    <property type="entry name" value="ABC transporter ATPase like domain"/>
    <property type="match status" value="2"/>
</dbReference>
<feature type="domain" description="ABC transporter" evidence="17">
    <location>
        <begin position="321"/>
        <end position="650"/>
    </location>
</feature>
<evidence type="ECO:0000313" key="19">
    <source>
        <dbReference type="Proteomes" id="UP000250241"/>
    </source>
</evidence>
<comment type="similarity">
    <text evidence="14">Belongs to the ABC transporter superfamily. UvrA family.</text>
</comment>
<reference evidence="18 19" key="1">
    <citation type="submission" date="2016-10" db="EMBL/GenBank/DDBJ databases">
        <title>Genome sequence of Rothia aeria strain JCM11412.</title>
        <authorList>
            <person name="Nambu T."/>
        </authorList>
    </citation>
    <scope>NUCLEOTIDE SEQUENCE [LARGE SCALE GENOMIC DNA]</scope>
    <source>
        <strain evidence="18 19">JCM 11412</strain>
    </source>
</reference>
<evidence type="ECO:0000256" key="6">
    <source>
        <dbReference type="ARBA" id="ARBA00022763"/>
    </source>
</evidence>
<keyword evidence="19" id="KW-1185">Reference proteome</keyword>
<evidence type="ECO:0000256" key="2">
    <source>
        <dbReference type="ARBA" id="ARBA00022490"/>
    </source>
</evidence>
<evidence type="ECO:0000313" key="18">
    <source>
        <dbReference type="EMBL" id="BAV88267.1"/>
    </source>
</evidence>
<dbReference type="InterPro" id="IPR003439">
    <property type="entry name" value="ABC_transporter-like_ATP-bd"/>
</dbReference>
<dbReference type="Proteomes" id="UP000250241">
    <property type="component" value="Chromosome"/>
</dbReference>
<dbReference type="InterPro" id="IPR017871">
    <property type="entry name" value="ABC_transporter-like_CS"/>
</dbReference>
<dbReference type="GO" id="GO:0008270">
    <property type="term" value="F:zinc ion binding"/>
    <property type="evidence" value="ECO:0007669"/>
    <property type="project" value="UniProtKB-KW"/>
</dbReference>
<evidence type="ECO:0000256" key="10">
    <source>
        <dbReference type="ARBA" id="ARBA00022840"/>
    </source>
</evidence>
<keyword evidence="8" id="KW-0863">Zinc-finger</keyword>
<dbReference type="KEGG" id="raj:RA11412_1968"/>